<dbReference type="RefSeq" id="WP_044222435.1">
    <property type="nucleotide sequence ID" value="NZ_JRYR02000001.1"/>
</dbReference>
<dbReference type="OrthoDB" id="980706at2"/>
<dbReference type="EMBL" id="JRYR02000001">
    <property type="protein sequence ID" value="OHX65764.1"/>
    <property type="molecule type" value="Genomic_DNA"/>
</dbReference>
<organism evidence="1 2">
    <name type="scientific">Flammeovirga pacifica</name>
    <dbReference type="NCBI Taxonomy" id="915059"/>
    <lineage>
        <taxon>Bacteria</taxon>
        <taxon>Pseudomonadati</taxon>
        <taxon>Bacteroidota</taxon>
        <taxon>Cytophagia</taxon>
        <taxon>Cytophagales</taxon>
        <taxon>Flammeovirgaceae</taxon>
        <taxon>Flammeovirga</taxon>
    </lineage>
</organism>
<keyword evidence="2" id="KW-1185">Reference proteome</keyword>
<comment type="caution">
    <text evidence="1">The sequence shown here is derived from an EMBL/GenBank/DDBJ whole genome shotgun (WGS) entry which is preliminary data.</text>
</comment>
<proteinExistence type="predicted"/>
<dbReference type="AlphaFoldDB" id="A0A1S1YXN0"/>
<gene>
    <name evidence="1" type="ORF">NH26_05060</name>
</gene>
<evidence type="ECO:0000313" key="1">
    <source>
        <dbReference type="EMBL" id="OHX65764.1"/>
    </source>
</evidence>
<name>A0A1S1YXN0_FLAPC</name>
<evidence type="ECO:0000313" key="2">
    <source>
        <dbReference type="Proteomes" id="UP000179797"/>
    </source>
</evidence>
<accession>A0A1S1YXN0</accession>
<reference evidence="1 2" key="1">
    <citation type="journal article" date="2012" name="Int. J. Syst. Evol. Microbiol.">
        <title>Flammeovirga pacifica sp. nov., isolated from deep-sea sediment.</title>
        <authorList>
            <person name="Xu H."/>
            <person name="Fu Y."/>
            <person name="Yang N."/>
            <person name="Ding Z."/>
            <person name="Lai Q."/>
            <person name="Zeng R."/>
        </authorList>
    </citation>
    <scope>NUCLEOTIDE SEQUENCE [LARGE SCALE GENOMIC DNA]</scope>
    <source>
        <strain evidence="2">DSM 24597 / LMG 26175 / WPAGA1</strain>
    </source>
</reference>
<dbReference type="Proteomes" id="UP000179797">
    <property type="component" value="Unassembled WGS sequence"/>
</dbReference>
<sequence length="124" mass="14291">MLLLGSCEEEDLQKDLNGSVLYTKKYELTYSKPLKLDTFQASLTGDDLNSSVLHFTITRYDGVLLYEEYVDAESIIGDDKDLDTLDIDSQNRLIHSRVDNFLQDKSELIILFEKLRPQVKDILQ</sequence>
<protein>
    <submittedName>
        <fullName evidence="1">Uncharacterized protein</fullName>
    </submittedName>
</protein>